<proteinExistence type="predicted"/>
<keyword evidence="1" id="KW-0238">DNA-binding</keyword>
<evidence type="ECO:0000259" key="2">
    <source>
        <dbReference type="PROSITE" id="PS50943"/>
    </source>
</evidence>
<name>A0A1Q6TAR7_9FIRM</name>
<accession>A0A1Q6TAR7</accession>
<dbReference type="PROSITE" id="PS50943">
    <property type="entry name" value="HTH_CROC1"/>
    <property type="match status" value="1"/>
</dbReference>
<dbReference type="CDD" id="cd00093">
    <property type="entry name" value="HTH_XRE"/>
    <property type="match status" value="1"/>
</dbReference>
<dbReference type="Proteomes" id="UP000266391">
    <property type="component" value="Unassembled WGS sequence"/>
</dbReference>
<dbReference type="EMBL" id="QSIQ01000023">
    <property type="protein sequence ID" value="RHD00942.1"/>
    <property type="molecule type" value="Genomic_DNA"/>
</dbReference>
<dbReference type="SMART" id="SM00530">
    <property type="entry name" value="HTH_XRE"/>
    <property type="match status" value="1"/>
</dbReference>
<dbReference type="InterPro" id="IPR010982">
    <property type="entry name" value="Lambda_DNA-bd_dom_sf"/>
</dbReference>
<evidence type="ECO:0000256" key="1">
    <source>
        <dbReference type="ARBA" id="ARBA00023125"/>
    </source>
</evidence>
<dbReference type="RefSeq" id="WP_118093412.1">
    <property type="nucleotide sequence ID" value="NZ_QSIQ01000023.1"/>
</dbReference>
<reference evidence="3 4" key="1">
    <citation type="submission" date="2018-08" db="EMBL/GenBank/DDBJ databases">
        <title>A genome reference for cultivated species of the human gut microbiota.</title>
        <authorList>
            <person name="Zou Y."/>
            <person name="Xue W."/>
            <person name="Luo G."/>
        </authorList>
    </citation>
    <scope>NUCLEOTIDE SEQUENCE [LARGE SCALE GENOMIC DNA]</scope>
    <source>
        <strain evidence="3 4">AM32-8LB</strain>
    </source>
</reference>
<dbReference type="PANTHER" id="PTHR46558:SF14">
    <property type="entry name" value="HTH-TYPE TRANSCRIPTIONAL REGULATOR ANSR"/>
    <property type="match status" value="1"/>
</dbReference>
<dbReference type="SUPFAM" id="SSF47413">
    <property type="entry name" value="lambda repressor-like DNA-binding domains"/>
    <property type="match status" value="1"/>
</dbReference>
<dbReference type="InterPro" id="IPR001387">
    <property type="entry name" value="Cro/C1-type_HTH"/>
</dbReference>
<gene>
    <name evidence="3" type="ORF">DW813_12995</name>
</gene>
<comment type="caution">
    <text evidence="3">The sequence shown here is derived from an EMBL/GenBank/DDBJ whole genome shotgun (WGS) entry which is preliminary data.</text>
</comment>
<dbReference type="Pfam" id="PF01381">
    <property type="entry name" value="HTH_3"/>
    <property type="match status" value="1"/>
</dbReference>
<protein>
    <submittedName>
        <fullName evidence="3">XRE family transcriptional regulator</fullName>
    </submittedName>
</protein>
<sequence>MRALYERIKEARTELHLSQDYVAKFLGVNRTAIVEIESGKRKVSADELGKLSELFQIPADELLNGRSTEMPVQMFARRFGALDEADQQEILNLIEFKRMMKERM</sequence>
<evidence type="ECO:0000313" key="4">
    <source>
        <dbReference type="Proteomes" id="UP000266391"/>
    </source>
</evidence>
<dbReference type="GO" id="GO:0003677">
    <property type="term" value="F:DNA binding"/>
    <property type="evidence" value="ECO:0007669"/>
    <property type="project" value="UniProtKB-KW"/>
</dbReference>
<dbReference type="AlphaFoldDB" id="A0A1Q6TAR7"/>
<evidence type="ECO:0000313" key="3">
    <source>
        <dbReference type="EMBL" id="RHD00942.1"/>
    </source>
</evidence>
<organism evidence="3 4">
    <name type="scientific">Roseburia inulinivorans</name>
    <dbReference type="NCBI Taxonomy" id="360807"/>
    <lineage>
        <taxon>Bacteria</taxon>
        <taxon>Bacillati</taxon>
        <taxon>Bacillota</taxon>
        <taxon>Clostridia</taxon>
        <taxon>Lachnospirales</taxon>
        <taxon>Lachnospiraceae</taxon>
        <taxon>Roseburia</taxon>
    </lineage>
</organism>
<dbReference type="Gene3D" id="1.10.260.40">
    <property type="entry name" value="lambda repressor-like DNA-binding domains"/>
    <property type="match status" value="1"/>
</dbReference>
<dbReference type="PANTHER" id="PTHR46558">
    <property type="entry name" value="TRACRIPTIONAL REGULATORY PROTEIN-RELATED-RELATED"/>
    <property type="match status" value="1"/>
</dbReference>
<feature type="domain" description="HTH cro/C1-type" evidence="2">
    <location>
        <begin position="8"/>
        <end position="62"/>
    </location>
</feature>